<evidence type="ECO:0000313" key="2">
    <source>
        <dbReference type="EMBL" id="KAG7500706.1"/>
    </source>
</evidence>
<protein>
    <submittedName>
        <fullName evidence="2">Uncharacterized protein</fullName>
    </submittedName>
</protein>
<reference evidence="2 3" key="1">
    <citation type="journal article" date="2021" name="Sci. Rep.">
        <title>Chromosome anchoring in Senegalese sole (Solea senegalensis) reveals sex-associated markers and genome rearrangements in flatfish.</title>
        <authorList>
            <person name="Guerrero-Cozar I."/>
            <person name="Gomez-Garrido J."/>
            <person name="Berbel C."/>
            <person name="Martinez-Blanch J.F."/>
            <person name="Alioto T."/>
            <person name="Claros M.G."/>
            <person name="Gagnaire P.A."/>
            <person name="Manchado M."/>
        </authorList>
    </citation>
    <scope>NUCLEOTIDE SEQUENCE [LARGE SCALE GENOMIC DNA]</scope>
    <source>
        <strain evidence="2">Sse05_10M</strain>
    </source>
</reference>
<comment type="caution">
    <text evidence="2">The sequence shown here is derived from an EMBL/GenBank/DDBJ whole genome shotgun (WGS) entry which is preliminary data.</text>
</comment>
<sequence length="120" mass="12984">MASRAPQRPCGDQIIVTKSAAAGLKHSPNSHHKAPTALAASPTHPNNLHYASVCCLKVVRSVRKKRKCLLGHGVENAAPVALPTGVDVWVCGGVDHIELCPREREKERMGKSREVEILTH</sequence>
<evidence type="ECO:0000256" key="1">
    <source>
        <dbReference type="SAM" id="MobiDB-lite"/>
    </source>
</evidence>
<gene>
    <name evidence="2" type="ORF">JOB18_027219</name>
</gene>
<organism evidence="2 3">
    <name type="scientific">Solea senegalensis</name>
    <name type="common">Senegalese sole</name>
    <dbReference type="NCBI Taxonomy" id="28829"/>
    <lineage>
        <taxon>Eukaryota</taxon>
        <taxon>Metazoa</taxon>
        <taxon>Chordata</taxon>
        <taxon>Craniata</taxon>
        <taxon>Vertebrata</taxon>
        <taxon>Euteleostomi</taxon>
        <taxon>Actinopterygii</taxon>
        <taxon>Neopterygii</taxon>
        <taxon>Teleostei</taxon>
        <taxon>Neoteleostei</taxon>
        <taxon>Acanthomorphata</taxon>
        <taxon>Carangaria</taxon>
        <taxon>Pleuronectiformes</taxon>
        <taxon>Pleuronectoidei</taxon>
        <taxon>Soleidae</taxon>
        <taxon>Solea</taxon>
    </lineage>
</organism>
<dbReference type="Proteomes" id="UP000693946">
    <property type="component" value="Linkage Group LG20"/>
</dbReference>
<keyword evidence="3" id="KW-1185">Reference proteome</keyword>
<name>A0AAV6R5S0_SOLSE</name>
<proteinExistence type="predicted"/>
<dbReference type="AlphaFoldDB" id="A0AAV6R5S0"/>
<dbReference type="EMBL" id="JAGKHQ010000013">
    <property type="protein sequence ID" value="KAG7500706.1"/>
    <property type="molecule type" value="Genomic_DNA"/>
</dbReference>
<accession>A0AAV6R5S0</accession>
<feature type="region of interest" description="Disordered" evidence="1">
    <location>
        <begin position="21"/>
        <end position="40"/>
    </location>
</feature>
<evidence type="ECO:0000313" key="3">
    <source>
        <dbReference type="Proteomes" id="UP000693946"/>
    </source>
</evidence>